<gene>
    <name evidence="1" type="ORF">O0236_008120</name>
</gene>
<evidence type="ECO:0000313" key="1">
    <source>
        <dbReference type="EMBL" id="XFD39379.1"/>
    </source>
</evidence>
<reference evidence="1" key="1">
    <citation type="submission" date="2024-08" db="EMBL/GenBank/DDBJ databases">
        <title>Lentilactobacillus sp. nov., isolated from tree bark.</title>
        <authorList>
            <person name="Phuengjayaem S."/>
            <person name="Tanasupawat S."/>
        </authorList>
    </citation>
    <scope>NUCLEOTIDE SEQUENCE</scope>
    <source>
        <strain evidence="1">SPB1-3</strain>
    </source>
</reference>
<proteinExistence type="predicted"/>
<sequence length="138" mass="15015">MGQYIVHSTLRPLGTQVMNQTGGHSYLSDEPAVAQGTDAGPNPVQYLLGAVGSCMSVTARNIENEEDNLTIKKFKVDVYGETTQYPDGSSKVTDMKIKLTAETNLSAEDHQFFMNEVVRKCTVHASLVGSIPMTIEFA</sequence>
<evidence type="ECO:0000313" key="2">
    <source>
        <dbReference type="Proteomes" id="UP001149860"/>
    </source>
</evidence>
<dbReference type="Proteomes" id="UP001149860">
    <property type="component" value="Chromosome"/>
</dbReference>
<organism evidence="1 2">
    <name type="scientific">Lentilactobacillus terminaliae</name>
    <dbReference type="NCBI Taxonomy" id="3003483"/>
    <lineage>
        <taxon>Bacteria</taxon>
        <taxon>Bacillati</taxon>
        <taxon>Bacillota</taxon>
        <taxon>Bacilli</taxon>
        <taxon>Lactobacillales</taxon>
        <taxon>Lactobacillaceae</taxon>
        <taxon>Lentilactobacillus</taxon>
    </lineage>
</organism>
<protein>
    <submittedName>
        <fullName evidence="1">OsmC family protein</fullName>
        <ecNumber evidence="1">1.11.1.-</ecNumber>
    </submittedName>
</protein>
<keyword evidence="1" id="KW-0575">Peroxidase</keyword>
<accession>A0ACD5DDY5</accession>
<dbReference type="EMBL" id="CP168151">
    <property type="protein sequence ID" value="XFD39379.1"/>
    <property type="molecule type" value="Genomic_DNA"/>
</dbReference>
<dbReference type="EC" id="1.11.1.-" evidence="1"/>
<keyword evidence="2" id="KW-1185">Reference proteome</keyword>
<name>A0ACD5DDY5_9LACO</name>
<keyword evidence="1" id="KW-0560">Oxidoreductase</keyword>